<evidence type="ECO:0000256" key="6">
    <source>
        <dbReference type="ARBA" id="ARBA00022801"/>
    </source>
</evidence>
<comment type="similarity">
    <text evidence="3">Belongs to the peptidase M50B family.</text>
</comment>
<accession>A0ABS4X108</accession>
<evidence type="ECO:0000256" key="2">
    <source>
        <dbReference type="ARBA" id="ARBA00004141"/>
    </source>
</evidence>
<evidence type="ECO:0000256" key="10">
    <source>
        <dbReference type="ARBA" id="ARBA00023136"/>
    </source>
</evidence>
<evidence type="ECO:0000256" key="9">
    <source>
        <dbReference type="ARBA" id="ARBA00023049"/>
    </source>
</evidence>
<keyword evidence="8 11" id="KW-1133">Transmembrane helix</keyword>
<dbReference type="Pfam" id="PF02163">
    <property type="entry name" value="Peptidase_M50"/>
    <property type="match status" value="1"/>
</dbReference>
<dbReference type="GO" id="GO:0008233">
    <property type="term" value="F:peptidase activity"/>
    <property type="evidence" value="ECO:0007669"/>
    <property type="project" value="UniProtKB-KW"/>
</dbReference>
<feature type="transmembrane region" description="Helical" evidence="11">
    <location>
        <begin position="359"/>
        <end position="379"/>
    </location>
</feature>
<dbReference type="Gene3D" id="2.30.42.10">
    <property type="match status" value="1"/>
</dbReference>
<reference evidence="13 14" key="1">
    <citation type="submission" date="2021-03" db="EMBL/GenBank/DDBJ databases">
        <title>Sequencing the genomes of 1000 actinobacteria strains.</title>
        <authorList>
            <person name="Klenk H.-P."/>
        </authorList>
    </citation>
    <scope>NUCLEOTIDE SEQUENCE [LARGE SCALE GENOMIC DNA]</scope>
    <source>
        <strain evidence="13 14">DSM 14566</strain>
    </source>
</reference>
<dbReference type="InterPro" id="IPR008915">
    <property type="entry name" value="Peptidase_M50"/>
</dbReference>
<feature type="transmembrane region" description="Helical" evidence="11">
    <location>
        <begin position="418"/>
        <end position="439"/>
    </location>
</feature>
<keyword evidence="9" id="KW-0482">Metalloprotease</keyword>
<keyword evidence="14" id="KW-1185">Reference proteome</keyword>
<evidence type="ECO:0000313" key="14">
    <source>
        <dbReference type="Proteomes" id="UP001519290"/>
    </source>
</evidence>
<evidence type="ECO:0000256" key="4">
    <source>
        <dbReference type="ARBA" id="ARBA00022670"/>
    </source>
</evidence>
<comment type="subcellular location">
    <subcellularLocation>
        <location evidence="2">Membrane</location>
        <topology evidence="2">Multi-pass membrane protein</topology>
    </subcellularLocation>
</comment>
<keyword evidence="10 11" id="KW-0472">Membrane</keyword>
<keyword evidence="6" id="KW-0378">Hydrolase</keyword>
<evidence type="ECO:0000256" key="8">
    <source>
        <dbReference type="ARBA" id="ARBA00022989"/>
    </source>
</evidence>
<dbReference type="CDD" id="cd06163">
    <property type="entry name" value="S2P-M50_PDZ_RseP-like"/>
    <property type="match status" value="1"/>
</dbReference>
<dbReference type="InterPro" id="IPR036034">
    <property type="entry name" value="PDZ_sf"/>
</dbReference>
<keyword evidence="5 11" id="KW-0812">Transmembrane</keyword>
<evidence type="ECO:0000313" key="13">
    <source>
        <dbReference type="EMBL" id="MBP2382135.1"/>
    </source>
</evidence>
<dbReference type="RefSeq" id="WP_209901790.1">
    <property type="nucleotide sequence ID" value="NZ_BAAAJW010000003.1"/>
</dbReference>
<evidence type="ECO:0000256" key="1">
    <source>
        <dbReference type="ARBA" id="ARBA00001947"/>
    </source>
</evidence>
<evidence type="ECO:0000256" key="3">
    <source>
        <dbReference type="ARBA" id="ARBA00007931"/>
    </source>
</evidence>
<keyword evidence="7" id="KW-0862">Zinc</keyword>
<evidence type="ECO:0000256" key="5">
    <source>
        <dbReference type="ARBA" id="ARBA00022692"/>
    </source>
</evidence>
<feature type="transmembrane region" description="Helical" evidence="11">
    <location>
        <begin position="143"/>
        <end position="162"/>
    </location>
</feature>
<organism evidence="13 14">
    <name type="scientific">Brachybacterium sacelli</name>
    <dbReference type="NCBI Taxonomy" id="173364"/>
    <lineage>
        <taxon>Bacteria</taxon>
        <taxon>Bacillati</taxon>
        <taxon>Actinomycetota</taxon>
        <taxon>Actinomycetes</taxon>
        <taxon>Micrococcales</taxon>
        <taxon>Dermabacteraceae</taxon>
        <taxon>Brachybacterium</taxon>
    </lineage>
</organism>
<dbReference type="Proteomes" id="UP001519290">
    <property type="component" value="Unassembled WGS sequence"/>
</dbReference>
<sequence length="449" mass="47310">MSAALFVLGVLVVAAGLAISIALHELGHLVPAKLFGVRVTQYMIGFGPTVLSRRRGETEYGVKAFPLGGYIRMIGMFPPHKGEPEGTIREDSTGLVQQMSQISADAKAYEASQYGPEDAHRTFVALSVPKKLVVMLGGPTMNLLISVLLMTVMACGIGMPAVTPTVQAVSECVLPADAPADADCEGEQEAPALAAGIRPGDTLESIDGHEIEAWSDVTEAVRTSGDRTVPVIVERDGETLHLEATPIVDARPVLDEEGAAVRDAEGELVTEQVGFLGVSGTPDLVPQSPAVVPELAWTTFSRTGELILTLPVRLYEVGQAAFGSTERDPDGPLGVVGVSRLAGEVAAADQPGFEVREKVGTMVSMLASLNMALFVFNLVPLLPLDGGHVAGALAEGARRLLARLRGRSDPGPVDMSRLLPLTNAVALVFLLMTVLLLYADIVEPITLFP</sequence>
<dbReference type="InterPro" id="IPR004387">
    <property type="entry name" value="Pept_M50_Zn"/>
</dbReference>
<evidence type="ECO:0000259" key="12">
    <source>
        <dbReference type="Pfam" id="PF02163"/>
    </source>
</evidence>
<dbReference type="PANTHER" id="PTHR42837:SF2">
    <property type="entry name" value="MEMBRANE METALLOPROTEASE ARASP2, CHLOROPLASTIC-RELATED"/>
    <property type="match status" value="1"/>
</dbReference>
<evidence type="ECO:0000256" key="7">
    <source>
        <dbReference type="ARBA" id="ARBA00022833"/>
    </source>
</evidence>
<evidence type="ECO:0000256" key="11">
    <source>
        <dbReference type="SAM" id="Phobius"/>
    </source>
</evidence>
<protein>
    <submittedName>
        <fullName evidence="13">Membrane-associated protease RseP (Regulator of RpoE activity)</fullName>
    </submittedName>
</protein>
<dbReference type="PANTHER" id="PTHR42837">
    <property type="entry name" value="REGULATOR OF SIGMA-E PROTEASE RSEP"/>
    <property type="match status" value="1"/>
</dbReference>
<keyword evidence="4 13" id="KW-0645">Protease</keyword>
<feature type="domain" description="Peptidase M50" evidence="12">
    <location>
        <begin position="14"/>
        <end position="401"/>
    </location>
</feature>
<comment type="caution">
    <text evidence="13">The sequence shown here is derived from an EMBL/GenBank/DDBJ whole genome shotgun (WGS) entry which is preliminary data.</text>
</comment>
<comment type="cofactor">
    <cofactor evidence="1">
        <name>Zn(2+)</name>
        <dbReference type="ChEBI" id="CHEBI:29105"/>
    </cofactor>
</comment>
<name>A0ABS4X108_9MICO</name>
<dbReference type="GO" id="GO:0006508">
    <property type="term" value="P:proteolysis"/>
    <property type="evidence" value="ECO:0007669"/>
    <property type="project" value="UniProtKB-KW"/>
</dbReference>
<dbReference type="EMBL" id="JAGIOD010000001">
    <property type="protein sequence ID" value="MBP2382135.1"/>
    <property type="molecule type" value="Genomic_DNA"/>
</dbReference>
<dbReference type="SUPFAM" id="SSF50156">
    <property type="entry name" value="PDZ domain-like"/>
    <property type="match status" value="1"/>
</dbReference>
<proteinExistence type="inferred from homology"/>
<gene>
    <name evidence="13" type="ORF">JOF43_002092</name>
</gene>